<evidence type="ECO:0000313" key="2">
    <source>
        <dbReference type="Proteomes" id="UP001055247"/>
    </source>
</evidence>
<comment type="caution">
    <text evidence="1">The sequence shown here is derived from an EMBL/GenBank/DDBJ whole genome shotgun (WGS) entry which is preliminary data.</text>
</comment>
<evidence type="ECO:0000313" key="1">
    <source>
        <dbReference type="EMBL" id="GJD88233.1"/>
    </source>
</evidence>
<gene>
    <name evidence="1" type="ORF">BHAOGJBA_1747</name>
</gene>
<dbReference type="EMBL" id="BPQO01000006">
    <property type="protein sequence ID" value="GJD88233.1"/>
    <property type="molecule type" value="Genomic_DNA"/>
</dbReference>
<proteinExistence type="predicted"/>
<organism evidence="1 2">
    <name type="scientific">Methylobacterium hispanicum</name>
    <dbReference type="NCBI Taxonomy" id="270350"/>
    <lineage>
        <taxon>Bacteria</taxon>
        <taxon>Pseudomonadati</taxon>
        <taxon>Pseudomonadota</taxon>
        <taxon>Alphaproteobacteria</taxon>
        <taxon>Hyphomicrobiales</taxon>
        <taxon>Methylobacteriaceae</taxon>
        <taxon>Methylobacterium</taxon>
    </lineage>
</organism>
<sequence>MTDELWRRARAAFRESRRLVREAEHLRRSGEDLRHDLAGTLEDMRDFNVRASAWLRVGAVRPHAPRPARRRV</sequence>
<reference evidence="1" key="2">
    <citation type="submission" date="2021-08" db="EMBL/GenBank/DDBJ databases">
        <authorList>
            <person name="Tani A."/>
            <person name="Ola A."/>
            <person name="Ogura Y."/>
            <person name="Katsura K."/>
            <person name="Hayashi T."/>
        </authorList>
    </citation>
    <scope>NUCLEOTIDE SEQUENCE</scope>
    <source>
        <strain evidence="1">DSM 16372</strain>
    </source>
</reference>
<dbReference type="AlphaFoldDB" id="A0AAV4ZJY4"/>
<dbReference type="Proteomes" id="UP001055247">
    <property type="component" value="Unassembled WGS sequence"/>
</dbReference>
<reference evidence="1" key="1">
    <citation type="journal article" date="2016" name="Front. Microbiol.">
        <title>Genome Sequence of the Piezophilic, Mesophilic Sulfate-Reducing Bacterium Desulfovibrio indicus J2T.</title>
        <authorList>
            <person name="Cao J."/>
            <person name="Maignien L."/>
            <person name="Shao Z."/>
            <person name="Alain K."/>
            <person name="Jebbar M."/>
        </authorList>
    </citation>
    <scope>NUCLEOTIDE SEQUENCE</scope>
    <source>
        <strain evidence="1">DSM 16372</strain>
    </source>
</reference>
<name>A0AAV4ZJY4_9HYPH</name>
<accession>A0AAV4ZJY4</accession>
<protein>
    <submittedName>
        <fullName evidence="1">Uncharacterized protein</fullName>
    </submittedName>
</protein>
<keyword evidence="2" id="KW-1185">Reference proteome</keyword>